<organism evidence="15 16">
    <name type="scientific">Aspergillus sclerotiicarbonarius (strain CBS 121057 / IBT 28362)</name>
    <dbReference type="NCBI Taxonomy" id="1448318"/>
    <lineage>
        <taxon>Eukaryota</taxon>
        <taxon>Fungi</taxon>
        <taxon>Dikarya</taxon>
        <taxon>Ascomycota</taxon>
        <taxon>Pezizomycotina</taxon>
        <taxon>Eurotiomycetes</taxon>
        <taxon>Eurotiomycetidae</taxon>
        <taxon>Eurotiales</taxon>
        <taxon>Aspergillaceae</taxon>
        <taxon>Aspergillus</taxon>
        <taxon>Aspergillus subgen. Circumdati</taxon>
    </lineage>
</organism>
<feature type="compositionally biased region" description="Polar residues" evidence="11">
    <location>
        <begin position="12"/>
        <end position="22"/>
    </location>
</feature>
<evidence type="ECO:0000256" key="1">
    <source>
        <dbReference type="ARBA" id="ARBA00004604"/>
    </source>
</evidence>
<evidence type="ECO:0000256" key="11">
    <source>
        <dbReference type="SAM" id="MobiDB-lite"/>
    </source>
</evidence>
<feature type="domain" description="Helicase C-terminal" evidence="13">
    <location>
        <begin position="662"/>
        <end position="814"/>
    </location>
</feature>
<comment type="subcellular location">
    <subcellularLocation>
        <location evidence="1">Nucleus</location>
        <location evidence="1">Nucleolus</location>
    </subcellularLocation>
</comment>
<keyword evidence="4 10" id="KW-0378">Hydrolase</keyword>
<dbReference type="EMBL" id="KZ826461">
    <property type="protein sequence ID" value="PYI00296.1"/>
    <property type="molecule type" value="Genomic_DNA"/>
</dbReference>
<dbReference type="GO" id="GO:0003724">
    <property type="term" value="F:RNA helicase activity"/>
    <property type="evidence" value="ECO:0007669"/>
    <property type="project" value="UniProtKB-EC"/>
</dbReference>
<proteinExistence type="inferred from homology"/>
<accession>A0A319DRF0</accession>
<dbReference type="InterPro" id="IPR027417">
    <property type="entry name" value="P-loop_NTPase"/>
</dbReference>
<dbReference type="Pfam" id="PF00271">
    <property type="entry name" value="Helicase_C"/>
    <property type="match status" value="1"/>
</dbReference>
<dbReference type="GO" id="GO:0005730">
    <property type="term" value="C:nucleolus"/>
    <property type="evidence" value="ECO:0007669"/>
    <property type="project" value="UniProtKB-SubCell"/>
</dbReference>
<evidence type="ECO:0000259" key="13">
    <source>
        <dbReference type="PROSITE" id="PS51194"/>
    </source>
</evidence>
<feature type="compositionally biased region" description="Acidic residues" evidence="11">
    <location>
        <begin position="597"/>
        <end position="660"/>
    </location>
</feature>
<comment type="similarity">
    <text evidence="10">Belongs to the DEAD box helicase family.</text>
</comment>
<feature type="compositionally biased region" description="Low complexity" evidence="11">
    <location>
        <begin position="39"/>
        <end position="59"/>
    </location>
</feature>
<keyword evidence="7 10" id="KW-0694">RNA-binding</keyword>
<feature type="region of interest" description="Disordered" evidence="11">
    <location>
        <begin position="589"/>
        <end position="671"/>
    </location>
</feature>
<keyword evidence="6 10" id="KW-0067">ATP-binding</keyword>
<comment type="function">
    <text evidence="10">RNA helicase.</text>
</comment>
<keyword evidence="2" id="KW-0698">rRNA processing</keyword>
<dbReference type="Pfam" id="PF00270">
    <property type="entry name" value="DEAD"/>
    <property type="match status" value="2"/>
</dbReference>
<evidence type="ECO:0000313" key="15">
    <source>
        <dbReference type="EMBL" id="PYI00296.1"/>
    </source>
</evidence>
<dbReference type="InterPro" id="IPR014001">
    <property type="entry name" value="Helicase_ATP-bd"/>
</dbReference>
<evidence type="ECO:0000256" key="4">
    <source>
        <dbReference type="ARBA" id="ARBA00022801"/>
    </source>
</evidence>
<dbReference type="SMART" id="SM00490">
    <property type="entry name" value="HELICc"/>
    <property type="match status" value="1"/>
</dbReference>
<dbReference type="CDD" id="cd17956">
    <property type="entry name" value="DEADc_DDX51"/>
    <property type="match status" value="1"/>
</dbReference>
<feature type="domain" description="Helicase ATP-binding" evidence="12">
    <location>
        <begin position="282"/>
        <end position="529"/>
    </location>
</feature>
<comment type="catalytic activity">
    <reaction evidence="8 10">
        <text>ATP + H2O = ADP + phosphate + H(+)</text>
        <dbReference type="Rhea" id="RHEA:13065"/>
        <dbReference type="ChEBI" id="CHEBI:15377"/>
        <dbReference type="ChEBI" id="CHEBI:15378"/>
        <dbReference type="ChEBI" id="CHEBI:30616"/>
        <dbReference type="ChEBI" id="CHEBI:43474"/>
        <dbReference type="ChEBI" id="CHEBI:456216"/>
        <dbReference type="EC" id="3.6.4.13"/>
    </reaction>
</comment>
<feature type="compositionally biased region" description="Basic and acidic residues" evidence="11">
    <location>
        <begin position="173"/>
        <end position="194"/>
    </location>
</feature>
<gene>
    <name evidence="15" type="ORF">BO78DRAFT_402152</name>
</gene>
<sequence>MAGGHSAHNDASRISSGTPSSAKKSHKRKRDIDGSAVAPSTPTPTKKSKKNQSSPSRSTTPDEGRKKRSSTIQEKSTPKESAVSPIGGKTTTSDKDDNLTKKKKKSKDGKRRTETASDTTGDDVDMKDAAYDADDTEAVKKKGVKKSRKSPEPASADDDAKPVKNKFAGILSKFEKSKKSRELEKAKESERDTEATEPTTAEPVVAQGLEPLPQPEAAPEQDEKPTYSSLPSWLANPLRASAHDRSRFADLGIDSNLLRVLEANGYKEAFAVQSTVIPLLLQGPKNHPGDLCISAATGSGKTLSYVLPLVTALEPLPAPRLRGLIVVPTRELVKQAREACELCAAGSGLRVASAVGNVAIKDEQRSLMRVDQVYGPATFKLRQNRKLTGDDWTNFSLQDYIADAGDLSETLPGYVHRSEPNVDILICTPGRLVDHLRYTKGFTLKNLEWLVIDEADRLLNESFQEWVDVVMGSLDARKNPEAFGFSGNLLSGLGLPIQSKEPRKVILSATMTRDVTKLNTLRLANPKMVVVGSDATADEDESGVVAPSDEQFTLPPTLKEHILSVGDGSQKPLYLLRLLLSQIKVETKNLKPSVSDSDSEESSSESDSDDTSDSGSEDSDSDSDSDSDTSSDSEDSEDTSEDETSSDESESSDSESDPEDEKPQQSPSQTTVLVFTKSSESASRLARLLALVEPSLADRIGTIIKSNKSSASRKTLTAYRRGKVSVIIATDRASRGLDLRSLTHVVNYDVPTSITTYVHRVGRTARAGQEGSAWTLVAHREGKWFASQIAKGVDGKITRSTKVGKVPIKLDNMKEVKARYASALDALEKEVKTGGTKASKSKSKSQ</sequence>
<dbReference type="PROSITE" id="PS51195">
    <property type="entry name" value="Q_MOTIF"/>
    <property type="match status" value="1"/>
</dbReference>
<dbReference type="InterPro" id="IPR000629">
    <property type="entry name" value="RNA-helicase_DEAD-box_CS"/>
</dbReference>
<reference evidence="15 16" key="1">
    <citation type="submission" date="2018-02" db="EMBL/GenBank/DDBJ databases">
        <title>The genomes of Aspergillus section Nigri reveals drivers in fungal speciation.</title>
        <authorList>
            <consortium name="DOE Joint Genome Institute"/>
            <person name="Vesth T.C."/>
            <person name="Nybo J."/>
            <person name="Theobald S."/>
            <person name="Brandl J."/>
            <person name="Frisvad J.C."/>
            <person name="Nielsen K.F."/>
            <person name="Lyhne E.K."/>
            <person name="Kogle M.E."/>
            <person name="Kuo A."/>
            <person name="Riley R."/>
            <person name="Clum A."/>
            <person name="Nolan M."/>
            <person name="Lipzen A."/>
            <person name="Salamov A."/>
            <person name="Henrissat B."/>
            <person name="Wiebenga A."/>
            <person name="De vries R.P."/>
            <person name="Grigoriev I.V."/>
            <person name="Mortensen U.H."/>
            <person name="Andersen M.R."/>
            <person name="Baker S.E."/>
        </authorList>
    </citation>
    <scope>NUCLEOTIDE SEQUENCE [LARGE SCALE GENOMIC DNA]</scope>
    <source>
        <strain evidence="15 16">CBS 121057</strain>
    </source>
</reference>
<name>A0A319DRF0_ASPSB</name>
<dbReference type="AlphaFoldDB" id="A0A319DRF0"/>
<dbReference type="SUPFAM" id="SSF52540">
    <property type="entry name" value="P-loop containing nucleoside triphosphate hydrolases"/>
    <property type="match status" value="2"/>
</dbReference>
<dbReference type="GO" id="GO:0003723">
    <property type="term" value="F:RNA binding"/>
    <property type="evidence" value="ECO:0007669"/>
    <property type="project" value="UniProtKB-UniRule"/>
</dbReference>
<dbReference type="PROSITE" id="PS51194">
    <property type="entry name" value="HELICASE_CTER"/>
    <property type="match status" value="1"/>
</dbReference>
<comment type="domain">
    <text evidence="10">The Q motif is unique to and characteristic of the DEAD box family of RNA helicases and controls ATP binding and hydrolysis.</text>
</comment>
<dbReference type="PROSITE" id="PS51192">
    <property type="entry name" value="HELICASE_ATP_BIND_1"/>
    <property type="match status" value="1"/>
</dbReference>
<dbReference type="PANTHER" id="PTHR24031">
    <property type="entry name" value="RNA HELICASE"/>
    <property type="match status" value="1"/>
</dbReference>
<evidence type="ECO:0000256" key="9">
    <source>
        <dbReference type="PROSITE-ProRule" id="PRU00552"/>
    </source>
</evidence>
<dbReference type="Gene3D" id="3.40.50.300">
    <property type="entry name" value="P-loop containing nucleotide triphosphate hydrolases"/>
    <property type="match status" value="2"/>
</dbReference>
<feature type="region of interest" description="Disordered" evidence="11">
    <location>
        <begin position="1"/>
        <end position="230"/>
    </location>
</feature>
<protein>
    <recommendedName>
        <fullName evidence="10">ATP-dependent RNA helicase</fullName>
        <ecNumber evidence="10">3.6.4.13</ecNumber>
    </recommendedName>
</protein>
<keyword evidence="5 10" id="KW-0347">Helicase</keyword>
<feature type="domain" description="DEAD-box RNA helicase Q" evidence="14">
    <location>
        <begin position="246"/>
        <end position="274"/>
    </location>
</feature>
<dbReference type="Proteomes" id="UP000248423">
    <property type="component" value="Unassembled WGS sequence"/>
</dbReference>
<dbReference type="SMART" id="SM00487">
    <property type="entry name" value="DEXDc"/>
    <property type="match status" value="1"/>
</dbReference>
<evidence type="ECO:0000256" key="3">
    <source>
        <dbReference type="ARBA" id="ARBA00022741"/>
    </source>
</evidence>
<keyword evidence="3 10" id="KW-0547">Nucleotide-binding</keyword>
<dbReference type="STRING" id="1448318.A0A319DRF0"/>
<feature type="compositionally biased region" description="Basic residues" evidence="11">
    <location>
        <begin position="101"/>
        <end position="110"/>
    </location>
</feature>
<dbReference type="VEuPathDB" id="FungiDB:BO78DRAFT_402152"/>
<evidence type="ECO:0000256" key="5">
    <source>
        <dbReference type="ARBA" id="ARBA00022806"/>
    </source>
</evidence>
<evidence type="ECO:0000256" key="8">
    <source>
        <dbReference type="ARBA" id="ARBA00047984"/>
    </source>
</evidence>
<dbReference type="OrthoDB" id="3370at2759"/>
<evidence type="ECO:0000256" key="10">
    <source>
        <dbReference type="RuleBase" id="RU365068"/>
    </source>
</evidence>
<dbReference type="InterPro" id="IPR014014">
    <property type="entry name" value="RNA_helicase_DEAD_Q_motif"/>
</dbReference>
<evidence type="ECO:0000313" key="16">
    <source>
        <dbReference type="Proteomes" id="UP000248423"/>
    </source>
</evidence>
<evidence type="ECO:0000256" key="2">
    <source>
        <dbReference type="ARBA" id="ARBA00022552"/>
    </source>
</evidence>
<evidence type="ECO:0000256" key="7">
    <source>
        <dbReference type="ARBA" id="ARBA00022884"/>
    </source>
</evidence>
<evidence type="ECO:0000259" key="12">
    <source>
        <dbReference type="PROSITE" id="PS51192"/>
    </source>
</evidence>
<evidence type="ECO:0000259" key="14">
    <source>
        <dbReference type="PROSITE" id="PS51195"/>
    </source>
</evidence>
<dbReference type="InterPro" id="IPR011545">
    <property type="entry name" value="DEAD/DEAH_box_helicase_dom"/>
</dbReference>
<dbReference type="PROSITE" id="PS00039">
    <property type="entry name" value="DEAD_ATP_HELICASE"/>
    <property type="match status" value="1"/>
</dbReference>
<dbReference type="EC" id="3.6.4.13" evidence="10"/>
<dbReference type="CDD" id="cd18787">
    <property type="entry name" value="SF2_C_DEAD"/>
    <property type="match status" value="1"/>
</dbReference>
<evidence type="ECO:0000256" key="6">
    <source>
        <dbReference type="ARBA" id="ARBA00022840"/>
    </source>
</evidence>
<feature type="compositionally biased region" description="Low complexity" evidence="11">
    <location>
        <begin position="196"/>
        <end position="218"/>
    </location>
</feature>
<dbReference type="GO" id="GO:0006364">
    <property type="term" value="P:rRNA processing"/>
    <property type="evidence" value="ECO:0007669"/>
    <property type="project" value="UniProtKB-KW"/>
</dbReference>
<keyword evidence="16" id="KW-1185">Reference proteome</keyword>
<dbReference type="GO" id="GO:0005524">
    <property type="term" value="F:ATP binding"/>
    <property type="evidence" value="ECO:0007669"/>
    <property type="project" value="UniProtKB-UniRule"/>
</dbReference>
<dbReference type="GO" id="GO:0016787">
    <property type="term" value="F:hydrolase activity"/>
    <property type="evidence" value="ECO:0007669"/>
    <property type="project" value="UniProtKB-KW"/>
</dbReference>
<dbReference type="InterPro" id="IPR001650">
    <property type="entry name" value="Helicase_C-like"/>
</dbReference>
<feature type="short sequence motif" description="Q motif" evidence="9">
    <location>
        <begin position="246"/>
        <end position="274"/>
    </location>
</feature>